<dbReference type="GO" id="GO:0016020">
    <property type="term" value="C:membrane"/>
    <property type="evidence" value="ECO:0007669"/>
    <property type="project" value="TreeGrafter"/>
</dbReference>
<evidence type="ECO:0008006" key="4">
    <source>
        <dbReference type="Google" id="ProtNLM"/>
    </source>
</evidence>
<evidence type="ECO:0000313" key="2">
    <source>
        <dbReference type="EMBL" id="QPG74472.1"/>
    </source>
</evidence>
<dbReference type="EMBL" id="CP064812">
    <property type="protein sequence ID" value="QPG74472.1"/>
    <property type="molecule type" value="Genomic_DNA"/>
</dbReference>
<dbReference type="InterPro" id="IPR026705">
    <property type="entry name" value="Hid-1/Ecm30"/>
</dbReference>
<feature type="compositionally biased region" description="Low complexity" evidence="1">
    <location>
        <begin position="679"/>
        <end position="694"/>
    </location>
</feature>
<accession>A0A875S336</accession>
<feature type="region of interest" description="Disordered" evidence="1">
    <location>
        <begin position="763"/>
        <end position="805"/>
    </location>
</feature>
<dbReference type="AlphaFoldDB" id="A0A875S336"/>
<keyword evidence="3" id="KW-1185">Reference proteome</keyword>
<dbReference type="RefSeq" id="XP_038778037.1">
    <property type="nucleotide sequence ID" value="XM_038922109.1"/>
</dbReference>
<dbReference type="OrthoDB" id="432953at2759"/>
<organism evidence="2 3">
    <name type="scientific">Eeniella nana</name>
    <name type="common">Yeast</name>
    <name type="synonym">Brettanomyces nanus</name>
    <dbReference type="NCBI Taxonomy" id="13502"/>
    <lineage>
        <taxon>Eukaryota</taxon>
        <taxon>Fungi</taxon>
        <taxon>Dikarya</taxon>
        <taxon>Ascomycota</taxon>
        <taxon>Saccharomycotina</taxon>
        <taxon>Pichiomycetes</taxon>
        <taxon>Pichiales</taxon>
        <taxon>Pichiaceae</taxon>
        <taxon>Brettanomyces</taxon>
    </lineage>
</organism>
<feature type="compositionally biased region" description="Low complexity" evidence="1">
    <location>
        <begin position="782"/>
        <end position="797"/>
    </location>
</feature>
<reference evidence="2" key="1">
    <citation type="submission" date="2020-10" db="EMBL/GenBank/DDBJ databases">
        <authorList>
            <person name="Roach M.J.R."/>
        </authorList>
    </citation>
    <scope>NUCLEOTIDE SEQUENCE</scope>
    <source>
        <strain evidence="2">CBS 1945</strain>
    </source>
</reference>
<dbReference type="GO" id="GO:0000138">
    <property type="term" value="C:Golgi trans cisterna"/>
    <property type="evidence" value="ECO:0007669"/>
    <property type="project" value="TreeGrafter"/>
</dbReference>
<evidence type="ECO:0000313" key="3">
    <source>
        <dbReference type="Proteomes" id="UP000662931"/>
    </source>
</evidence>
<sequence length="1037" mass="115832">MSDQHSFRSLLFHLSDVTVKAPISDTSFWSIYWSSPTSANQIFSALTPHEIRYLRDSNLHNYTSFLHAVASHFVHLASSSKSPLATFPTRHLLNSARILTKFLPYLYEIDTLAPLEKNLFWSLNYAPNDDPGSSTTDATVGSASSHFSSSNDISSHDSTNVLVDFNKNSADSGDSTNVRFDDQSDSFILPLGAQLVNSITKLLFVSTFTTPSPAGNPQQYMNMQDFTLWEAGVGGKNDGRVLDDRVIFDHVFVDLDSHRLELLRLLLCLCSQCLYLQVPTVVPQGSRYLTWLVSCTDKLTLLSLLSSLINVTCRSTRENVSSLTSNENGLSLEVPLYKDLRTLYVTHCIQLLTLMLVYPIPRDDVVFLKRYMDQSMSDKPINLARYYCGRLYKPTEISVLKRGLVDCILRPVDGGSTATTSFSNWMKTKLISNDPLIWSSELLMLFWEFYQVNKKFRSVVTCKYGPKLLMALLYNVWTNKMVDKQRNTVRLSLYLILFLMSDPQMSCQLLMPIDKKFYSEMPQNYRLSVAPTTYRDFLVSQLCNITCSECPTSLYPILVQLVYNLVPLAALYIDKEAAPTENRRLSQRDLVSGLTPPRELSYAASSSLVQLVNKLSGVGFLSANPIHPDLLALVIRSICHSFCRVPQHSTLLLYVITKSRGVFNNVSTGICELSDRRQQQQQQKQQPPQQQPATQQPPQPQSGINISDIDSRTSANHSRDSFSSPVPPPFNRRESELSTVSSQYSQSADELIESLTLAESRGSECNEDLVSSVRVPSAPGATETSESPETPEYPSSEHVNSPEIDPLDEDLLKSRLPVGMSEHAKSKQPLFASLESTWSGKQALKTILQVTEYICDHVTINPSVYDTSGIVNRIAALEIDKFIAQQHVIDEYDPEKTSFDPLRFSWSPLSLGWYEAVLWASIYSNYNVVGGKKLLTEISTSIKRIGWGLWGNNSTDDSMSSSSSSDGSSSLSSSRLDDSQLRSVAQSSMTHSGIWSGTFIHLFHVKIPVSTAQRASQTSVDAISDGINAGVGYRRHF</sequence>
<dbReference type="KEGG" id="bnn:FOA43_001802"/>
<feature type="compositionally biased region" description="Polar residues" evidence="1">
    <location>
        <begin position="712"/>
        <end position="724"/>
    </location>
</feature>
<gene>
    <name evidence="2" type="ORF">FOA43_001802</name>
</gene>
<dbReference type="Pfam" id="PF12722">
    <property type="entry name" value="Hid1"/>
    <property type="match status" value="1"/>
</dbReference>
<dbReference type="PANTHER" id="PTHR21575">
    <property type="entry name" value="PROTEIN HID1"/>
    <property type="match status" value="1"/>
</dbReference>
<evidence type="ECO:0000256" key="1">
    <source>
        <dbReference type="SAM" id="MobiDB-lite"/>
    </source>
</evidence>
<dbReference type="PANTHER" id="PTHR21575:SF12">
    <property type="entry name" value="PROTEIN HID1"/>
    <property type="match status" value="1"/>
</dbReference>
<protein>
    <recommendedName>
        <fullName evidence="4">Protein HID1</fullName>
    </recommendedName>
</protein>
<proteinExistence type="predicted"/>
<dbReference type="GeneID" id="62195203"/>
<dbReference type="GO" id="GO:0005797">
    <property type="term" value="C:Golgi medial cisterna"/>
    <property type="evidence" value="ECO:0007669"/>
    <property type="project" value="TreeGrafter"/>
</dbReference>
<feature type="region of interest" description="Disordered" evidence="1">
    <location>
        <begin position="674"/>
        <end position="745"/>
    </location>
</feature>
<dbReference type="Proteomes" id="UP000662931">
    <property type="component" value="Chromosome 1"/>
</dbReference>
<name>A0A875S336_EENNA</name>